<dbReference type="PANTHER" id="PTHR31313:SF86">
    <property type="entry name" value="ZN(2)-C6 FUNGAL-TYPE DOMAIN-CONTAINING PROTEIN"/>
    <property type="match status" value="1"/>
</dbReference>
<dbReference type="Pfam" id="PF00172">
    <property type="entry name" value="Zn_clus"/>
    <property type="match status" value="1"/>
</dbReference>
<feature type="compositionally biased region" description="Low complexity" evidence="8">
    <location>
        <begin position="107"/>
        <end position="117"/>
    </location>
</feature>
<keyword evidence="3" id="KW-0862">Zinc</keyword>
<keyword evidence="7" id="KW-0539">Nucleus</keyword>
<dbReference type="Pfam" id="PF04082">
    <property type="entry name" value="Fungal_trans"/>
    <property type="match status" value="1"/>
</dbReference>
<dbReference type="GO" id="GO:0000981">
    <property type="term" value="F:DNA-binding transcription factor activity, RNA polymerase II-specific"/>
    <property type="evidence" value="ECO:0007669"/>
    <property type="project" value="InterPro"/>
</dbReference>
<sequence>MEVDHGSESAVSPRAPVRSRRRRAPEACSFCRRRKIKCNNERPVCINCRTYAQDCVYEPVAERARETGRARHRRTLDGSVSKTNKDGNFHPHSLLESDDYGRRSVGVDEVVGSGSRSTAGIDRSSAPGPSEAGVARILVSANGVSSYHGRTSALFEDQAQERPTAADHRPRMADDWVERGLVAEAAKQRQMEELNFRQGKLDFDGVDPDLGMHLLSLHWNRQHHSFLITYRPAFMRDMACNGPCFSKLLLNAIYFGAAKFSPRLEVRKDPNDVRTAGWKYRERVRELLGGALDRSDITTIQALLVMTNSLFALGDERSAAWLYSGLAFRMLIDLGMHVDLTSTRRFSDEDLEIRRRVFWAAFVVDKVQSLYQGRPVSLKETDALVPIKFLDTYEELEHWQPFAYSTSASDYPGMPAYSTSTFTFLCKLSLTMSDILSCIYTERSSNQSPSELAGMLDELQLKLDQWQESLPEHLRFDPGKAHSVAFPPPHVSSLHAMHNSLVILLHRPFVADGHLYSTSPSISVDSFMKCASAASNISKLLRAYHRAFSVRRAPYLISYATYVAATILTRIAARRRNDSTAHSNLATCLAVFEENQETNSAVRKAAKIVHSLMKKLGVIIDNVSIDALEMTPPMRMSERDTQENHVPVHPNRDYQTSAGNEANNDAAIVNMAEAASTTARNPQVPSPGSDWVDIDGIIQSFLQENSDRGARLADSDANGVPIQLSRTPWLPPQQGNPPPPVPINNDLAFGNQVPFRPGITSSNGLQSETASSTYQQQRGTRLTSYESVSLDDPLFGFNSSSMDSFPFTDW</sequence>
<keyword evidence="6" id="KW-0804">Transcription</keyword>
<dbReference type="InterPro" id="IPR051615">
    <property type="entry name" value="Transcr_Regulatory_Elem"/>
</dbReference>
<dbReference type="AlphaFoldDB" id="A0A1L9PP68"/>
<dbReference type="GO" id="GO:0008270">
    <property type="term" value="F:zinc ion binding"/>
    <property type="evidence" value="ECO:0007669"/>
    <property type="project" value="InterPro"/>
</dbReference>
<dbReference type="OrthoDB" id="2154091at2759"/>
<organism evidence="10 11">
    <name type="scientific">Aspergillus versicolor CBS 583.65</name>
    <dbReference type="NCBI Taxonomy" id="1036611"/>
    <lineage>
        <taxon>Eukaryota</taxon>
        <taxon>Fungi</taxon>
        <taxon>Dikarya</taxon>
        <taxon>Ascomycota</taxon>
        <taxon>Pezizomycotina</taxon>
        <taxon>Eurotiomycetes</taxon>
        <taxon>Eurotiomycetidae</taxon>
        <taxon>Eurotiales</taxon>
        <taxon>Aspergillaceae</taxon>
        <taxon>Aspergillus</taxon>
        <taxon>Aspergillus subgen. Nidulantes</taxon>
    </lineage>
</organism>
<dbReference type="SUPFAM" id="SSF57701">
    <property type="entry name" value="Zn2/Cys6 DNA-binding domain"/>
    <property type="match status" value="1"/>
</dbReference>
<feature type="compositionally biased region" description="Pro residues" evidence="8">
    <location>
        <begin position="729"/>
        <end position="742"/>
    </location>
</feature>
<feature type="compositionally biased region" description="Polar residues" evidence="8">
    <location>
        <begin position="759"/>
        <end position="781"/>
    </location>
</feature>
<feature type="compositionally biased region" description="Basic and acidic residues" evidence="8">
    <location>
        <begin position="83"/>
        <end position="106"/>
    </location>
</feature>
<name>A0A1L9PP68_ASPVE</name>
<gene>
    <name evidence="10" type="ORF">ASPVEDRAFT_53778</name>
</gene>
<evidence type="ECO:0000256" key="5">
    <source>
        <dbReference type="ARBA" id="ARBA00023125"/>
    </source>
</evidence>
<dbReference type="PANTHER" id="PTHR31313">
    <property type="entry name" value="TY1 ENHANCER ACTIVATOR"/>
    <property type="match status" value="1"/>
</dbReference>
<dbReference type="Proteomes" id="UP000184073">
    <property type="component" value="Unassembled WGS sequence"/>
</dbReference>
<feature type="region of interest" description="Disordered" evidence="8">
    <location>
        <begin position="63"/>
        <end position="130"/>
    </location>
</feature>
<dbReference type="InterPro" id="IPR036864">
    <property type="entry name" value="Zn2-C6_fun-type_DNA-bd_sf"/>
</dbReference>
<dbReference type="InterPro" id="IPR001138">
    <property type="entry name" value="Zn2Cys6_DnaBD"/>
</dbReference>
<dbReference type="InterPro" id="IPR007219">
    <property type="entry name" value="XnlR_reg_dom"/>
</dbReference>
<evidence type="ECO:0000313" key="11">
    <source>
        <dbReference type="Proteomes" id="UP000184073"/>
    </source>
</evidence>
<dbReference type="GO" id="GO:0006351">
    <property type="term" value="P:DNA-templated transcription"/>
    <property type="evidence" value="ECO:0007669"/>
    <property type="project" value="InterPro"/>
</dbReference>
<keyword evidence="5" id="KW-0238">DNA-binding</keyword>
<dbReference type="STRING" id="1036611.A0A1L9PP68"/>
<keyword evidence="4" id="KW-0805">Transcription regulation</keyword>
<proteinExistence type="predicted"/>
<evidence type="ECO:0000313" key="10">
    <source>
        <dbReference type="EMBL" id="OJJ03309.1"/>
    </source>
</evidence>
<evidence type="ECO:0000256" key="4">
    <source>
        <dbReference type="ARBA" id="ARBA00023015"/>
    </source>
</evidence>
<comment type="subcellular location">
    <subcellularLocation>
        <location evidence="1">Nucleus</location>
    </subcellularLocation>
</comment>
<dbReference type="VEuPathDB" id="FungiDB:ASPVEDRAFT_53778"/>
<dbReference type="SMART" id="SM00906">
    <property type="entry name" value="Fungal_trans"/>
    <property type="match status" value="1"/>
</dbReference>
<evidence type="ECO:0000256" key="7">
    <source>
        <dbReference type="ARBA" id="ARBA00023242"/>
    </source>
</evidence>
<dbReference type="SMART" id="SM00066">
    <property type="entry name" value="GAL4"/>
    <property type="match status" value="1"/>
</dbReference>
<evidence type="ECO:0000256" key="6">
    <source>
        <dbReference type="ARBA" id="ARBA00023163"/>
    </source>
</evidence>
<dbReference type="RefSeq" id="XP_040669071.1">
    <property type="nucleotide sequence ID" value="XM_040814839.1"/>
</dbReference>
<dbReference type="PROSITE" id="PS00463">
    <property type="entry name" value="ZN2_CY6_FUNGAL_1"/>
    <property type="match status" value="1"/>
</dbReference>
<evidence type="ECO:0000256" key="3">
    <source>
        <dbReference type="ARBA" id="ARBA00022833"/>
    </source>
</evidence>
<evidence type="ECO:0000259" key="9">
    <source>
        <dbReference type="PROSITE" id="PS50048"/>
    </source>
</evidence>
<evidence type="ECO:0000256" key="1">
    <source>
        <dbReference type="ARBA" id="ARBA00004123"/>
    </source>
</evidence>
<keyword evidence="2" id="KW-0479">Metal-binding</keyword>
<reference evidence="11" key="1">
    <citation type="journal article" date="2017" name="Genome Biol.">
        <title>Comparative genomics reveals high biological diversity and specific adaptations in the industrially and medically important fungal genus Aspergillus.</title>
        <authorList>
            <person name="de Vries R.P."/>
            <person name="Riley R."/>
            <person name="Wiebenga A."/>
            <person name="Aguilar-Osorio G."/>
            <person name="Amillis S."/>
            <person name="Uchima C.A."/>
            <person name="Anderluh G."/>
            <person name="Asadollahi M."/>
            <person name="Askin M."/>
            <person name="Barry K."/>
            <person name="Battaglia E."/>
            <person name="Bayram O."/>
            <person name="Benocci T."/>
            <person name="Braus-Stromeyer S.A."/>
            <person name="Caldana C."/>
            <person name="Canovas D."/>
            <person name="Cerqueira G.C."/>
            <person name="Chen F."/>
            <person name="Chen W."/>
            <person name="Choi C."/>
            <person name="Clum A."/>
            <person name="Dos Santos R.A."/>
            <person name="Damasio A.R."/>
            <person name="Diallinas G."/>
            <person name="Emri T."/>
            <person name="Fekete E."/>
            <person name="Flipphi M."/>
            <person name="Freyberg S."/>
            <person name="Gallo A."/>
            <person name="Gournas C."/>
            <person name="Habgood R."/>
            <person name="Hainaut M."/>
            <person name="Harispe M.L."/>
            <person name="Henrissat B."/>
            <person name="Hilden K.S."/>
            <person name="Hope R."/>
            <person name="Hossain A."/>
            <person name="Karabika E."/>
            <person name="Karaffa L."/>
            <person name="Karanyi Z."/>
            <person name="Krasevec N."/>
            <person name="Kuo A."/>
            <person name="Kusch H."/>
            <person name="LaButti K."/>
            <person name="Lagendijk E.L."/>
            <person name="Lapidus A."/>
            <person name="Levasseur A."/>
            <person name="Lindquist E."/>
            <person name="Lipzen A."/>
            <person name="Logrieco A.F."/>
            <person name="MacCabe A."/>
            <person name="Maekelae M.R."/>
            <person name="Malavazi I."/>
            <person name="Melin P."/>
            <person name="Meyer V."/>
            <person name="Mielnichuk N."/>
            <person name="Miskei M."/>
            <person name="Molnar A.P."/>
            <person name="Mule G."/>
            <person name="Ngan C.Y."/>
            <person name="Orejas M."/>
            <person name="Orosz E."/>
            <person name="Ouedraogo J.P."/>
            <person name="Overkamp K.M."/>
            <person name="Park H.-S."/>
            <person name="Perrone G."/>
            <person name="Piumi F."/>
            <person name="Punt P.J."/>
            <person name="Ram A.F."/>
            <person name="Ramon A."/>
            <person name="Rauscher S."/>
            <person name="Record E."/>
            <person name="Riano-Pachon D.M."/>
            <person name="Robert V."/>
            <person name="Roehrig J."/>
            <person name="Ruller R."/>
            <person name="Salamov A."/>
            <person name="Salih N.S."/>
            <person name="Samson R.A."/>
            <person name="Sandor E."/>
            <person name="Sanguinetti M."/>
            <person name="Schuetze T."/>
            <person name="Sepcic K."/>
            <person name="Shelest E."/>
            <person name="Sherlock G."/>
            <person name="Sophianopoulou V."/>
            <person name="Squina F.M."/>
            <person name="Sun H."/>
            <person name="Susca A."/>
            <person name="Todd R.B."/>
            <person name="Tsang A."/>
            <person name="Unkles S.E."/>
            <person name="van de Wiele N."/>
            <person name="van Rossen-Uffink D."/>
            <person name="Oliveira J.V."/>
            <person name="Vesth T.C."/>
            <person name="Visser J."/>
            <person name="Yu J.-H."/>
            <person name="Zhou M."/>
            <person name="Andersen M.R."/>
            <person name="Archer D.B."/>
            <person name="Baker S.E."/>
            <person name="Benoit I."/>
            <person name="Brakhage A.A."/>
            <person name="Braus G.H."/>
            <person name="Fischer R."/>
            <person name="Frisvad J.C."/>
            <person name="Goldman G.H."/>
            <person name="Houbraken J."/>
            <person name="Oakley B."/>
            <person name="Pocsi I."/>
            <person name="Scazzocchio C."/>
            <person name="Seiboth B."/>
            <person name="vanKuyk P.A."/>
            <person name="Wortman J."/>
            <person name="Dyer P.S."/>
            <person name="Grigoriev I.V."/>
        </authorList>
    </citation>
    <scope>NUCLEOTIDE SEQUENCE [LARGE SCALE GENOMIC DNA]</scope>
    <source>
        <strain evidence="11">CBS 583.65</strain>
    </source>
</reference>
<dbReference type="GO" id="GO:0005634">
    <property type="term" value="C:nucleus"/>
    <property type="evidence" value="ECO:0007669"/>
    <property type="project" value="UniProtKB-SubCell"/>
</dbReference>
<accession>A0A1L9PP68</accession>
<feature type="region of interest" description="Disordered" evidence="8">
    <location>
        <begin position="725"/>
        <end position="781"/>
    </location>
</feature>
<keyword evidence="11" id="KW-1185">Reference proteome</keyword>
<dbReference type="GO" id="GO:0003677">
    <property type="term" value="F:DNA binding"/>
    <property type="evidence" value="ECO:0007669"/>
    <property type="project" value="UniProtKB-KW"/>
</dbReference>
<feature type="domain" description="Zn(2)-C6 fungal-type" evidence="9">
    <location>
        <begin position="27"/>
        <end position="57"/>
    </location>
</feature>
<protein>
    <recommendedName>
        <fullName evidence="9">Zn(2)-C6 fungal-type domain-containing protein</fullName>
    </recommendedName>
</protein>
<dbReference type="Gene3D" id="4.10.240.10">
    <property type="entry name" value="Zn(2)-C6 fungal-type DNA-binding domain"/>
    <property type="match status" value="1"/>
</dbReference>
<evidence type="ECO:0000256" key="2">
    <source>
        <dbReference type="ARBA" id="ARBA00022723"/>
    </source>
</evidence>
<evidence type="ECO:0000256" key="8">
    <source>
        <dbReference type="SAM" id="MobiDB-lite"/>
    </source>
</evidence>
<dbReference type="PROSITE" id="PS50048">
    <property type="entry name" value="ZN2_CY6_FUNGAL_2"/>
    <property type="match status" value="1"/>
</dbReference>
<dbReference type="CDD" id="cd00067">
    <property type="entry name" value="GAL4"/>
    <property type="match status" value="1"/>
</dbReference>
<dbReference type="EMBL" id="KV878130">
    <property type="protein sequence ID" value="OJJ03309.1"/>
    <property type="molecule type" value="Genomic_DNA"/>
</dbReference>
<dbReference type="CDD" id="cd12148">
    <property type="entry name" value="fungal_TF_MHR"/>
    <property type="match status" value="1"/>
</dbReference>
<dbReference type="GeneID" id="63730350"/>